<comment type="catalytic activity">
    <reaction evidence="1">
        <text>ATP + protein L-histidine = ADP + protein N-phospho-L-histidine.</text>
        <dbReference type="EC" id="2.7.13.3"/>
    </reaction>
</comment>
<evidence type="ECO:0000256" key="5">
    <source>
        <dbReference type="ARBA" id="ARBA00022679"/>
    </source>
</evidence>
<dbReference type="EC" id="2.7.13.3" evidence="3"/>
<proteinExistence type="predicted"/>
<dbReference type="RefSeq" id="WP_379513558.1">
    <property type="nucleotide sequence ID" value="NZ_JBHSPA010000012.1"/>
</dbReference>
<evidence type="ECO:0000256" key="2">
    <source>
        <dbReference type="ARBA" id="ARBA00004236"/>
    </source>
</evidence>
<evidence type="ECO:0000259" key="11">
    <source>
        <dbReference type="PROSITE" id="PS50109"/>
    </source>
</evidence>
<dbReference type="InterPro" id="IPR050428">
    <property type="entry name" value="TCS_sensor_his_kinase"/>
</dbReference>
<keyword evidence="6" id="KW-0812">Transmembrane</keyword>
<dbReference type="InterPro" id="IPR003594">
    <property type="entry name" value="HATPase_dom"/>
</dbReference>
<keyword evidence="9" id="KW-0902">Two-component regulatory system</keyword>
<keyword evidence="14" id="KW-1185">Reference proteome</keyword>
<dbReference type="SUPFAM" id="SSF55874">
    <property type="entry name" value="ATPase domain of HSP90 chaperone/DNA topoisomerase II/histidine kinase"/>
    <property type="match status" value="1"/>
</dbReference>
<dbReference type="Pfam" id="PF02518">
    <property type="entry name" value="HATPase_c"/>
    <property type="match status" value="1"/>
</dbReference>
<evidence type="ECO:0000256" key="3">
    <source>
        <dbReference type="ARBA" id="ARBA00012438"/>
    </source>
</evidence>
<evidence type="ECO:0000256" key="7">
    <source>
        <dbReference type="ARBA" id="ARBA00022777"/>
    </source>
</evidence>
<comment type="caution">
    <text evidence="13">The sequence shown here is derived from an EMBL/GenBank/DDBJ whole genome shotgun (WGS) entry which is preliminary data.</text>
</comment>
<dbReference type="SMART" id="SM00388">
    <property type="entry name" value="HisKA"/>
    <property type="match status" value="1"/>
</dbReference>
<dbReference type="Gene3D" id="1.10.287.130">
    <property type="match status" value="1"/>
</dbReference>
<evidence type="ECO:0000313" key="14">
    <source>
        <dbReference type="Proteomes" id="UP001596058"/>
    </source>
</evidence>
<accession>A0ABW1CF27</accession>
<dbReference type="InterPro" id="IPR036097">
    <property type="entry name" value="HisK_dim/P_sf"/>
</dbReference>
<dbReference type="SMART" id="SM00304">
    <property type="entry name" value="HAMP"/>
    <property type="match status" value="1"/>
</dbReference>
<dbReference type="EMBL" id="JBHSPA010000012">
    <property type="protein sequence ID" value="MFC5824027.1"/>
    <property type="molecule type" value="Genomic_DNA"/>
</dbReference>
<evidence type="ECO:0000259" key="12">
    <source>
        <dbReference type="PROSITE" id="PS50885"/>
    </source>
</evidence>
<protein>
    <recommendedName>
        <fullName evidence="3">histidine kinase</fullName>
        <ecNumber evidence="3">2.7.13.3</ecNumber>
    </recommendedName>
</protein>
<evidence type="ECO:0000313" key="13">
    <source>
        <dbReference type="EMBL" id="MFC5824027.1"/>
    </source>
</evidence>
<dbReference type="Gene3D" id="3.30.565.10">
    <property type="entry name" value="Histidine kinase-like ATPase, C-terminal domain"/>
    <property type="match status" value="1"/>
</dbReference>
<dbReference type="InterPro" id="IPR004358">
    <property type="entry name" value="Sig_transdc_His_kin-like_C"/>
</dbReference>
<evidence type="ECO:0000256" key="8">
    <source>
        <dbReference type="ARBA" id="ARBA00022989"/>
    </source>
</evidence>
<keyword evidence="10" id="KW-0472">Membrane</keyword>
<dbReference type="InterPro" id="IPR005467">
    <property type="entry name" value="His_kinase_dom"/>
</dbReference>
<dbReference type="PROSITE" id="PS50109">
    <property type="entry name" value="HIS_KIN"/>
    <property type="match status" value="1"/>
</dbReference>
<dbReference type="CDD" id="cd00082">
    <property type="entry name" value="HisKA"/>
    <property type="match status" value="1"/>
</dbReference>
<dbReference type="PANTHER" id="PTHR45436:SF5">
    <property type="entry name" value="SENSOR HISTIDINE KINASE TRCS"/>
    <property type="match status" value="1"/>
</dbReference>
<dbReference type="Pfam" id="PF00512">
    <property type="entry name" value="HisKA"/>
    <property type="match status" value="1"/>
</dbReference>
<evidence type="ECO:0000256" key="1">
    <source>
        <dbReference type="ARBA" id="ARBA00000085"/>
    </source>
</evidence>
<dbReference type="InterPro" id="IPR003660">
    <property type="entry name" value="HAMP_dom"/>
</dbReference>
<name>A0ABW1CF27_9ACTN</name>
<dbReference type="SUPFAM" id="SSF47384">
    <property type="entry name" value="Homodimeric domain of signal transducing histidine kinase"/>
    <property type="match status" value="1"/>
</dbReference>
<dbReference type="GO" id="GO:0016301">
    <property type="term" value="F:kinase activity"/>
    <property type="evidence" value="ECO:0007669"/>
    <property type="project" value="UniProtKB-KW"/>
</dbReference>
<organism evidence="13 14">
    <name type="scientific">Nonomuraea insulae</name>
    <dbReference type="NCBI Taxonomy" id="1616787"/>
    <lineage>
        <taxon>Bacteria</taxon>
        <taxon>Bacillati</taxon>
        <taxon>Actinomycetota</taxon>
        <taxon>Actinomycetes</taxon>
        <taxon>Streptosporangiales</taxon>
        <taxon>Streptosporangiaceae</taxon>
        <taxon>Nonomuraea</taxon>
    </lineage>
</organism>
<evidence type="ECO:0000256" key="10">
    <source>
        <dbReference type="ARBA" id="ARBA00023136"/>
    </source>
</evidence>
<gene>
    <name evidence="13" type="ORF">ACFPZ3_09220</name>
</gene>
<keyword evidence="8" id="KW-1133">Transmembrane helix</keyword>
<dbReference type="Pfam" id="PF00672">
    <property type="entry name" value="HAMP"/>
    <property type="match status" value="1"/>
</dbReference>
<evidence type="ECO:0000256" key="9">
    <source>
        <dbReference type="ARBA" id="ARBA00023012"/>
    </source>
</evidence>
<feature type="domain" description="Histidine kinase" evidence="11">
    <location>
        <begin position="243"/>
        <end position="450"/>
    </location>
</feature>
<keyword evidence="5" id="KW-0808">Transferase</keyword>
<evidence type="ECO:0000256" key="6">
    <source>
        <dbReference type="ARBA" id="ARBA00022692"/>
    </source>
</evidence>
<keyword evidence="4" id="KW-0597">Phosphoprotein</keyword>
<evidence type="ECO:0000256" key="4">
    <source>
        <dbReference type="ARBA" id="ARBA00022553"/>
    </source>
</evidence>
<dbReference type="PANTHER" id="PTHR45436">
    <property type="entry name" value="SENSOR HISTIDINE KINASE YKOH"/>
    <property type="match status" value="1"/>
</dbReference>
<dbReference type="Proteomes" id="UP001596058">
    <property type="component" value="Unassembled WGS sequence"/>
</dbReference>
<dbReference type="PRINTS" id="PR00344">
    <property type="entry name" value="BCTRLSENSOR"/>
</dbReference>
<keyword evidence="7 13" id="KW-0418">Kinase</keyword>
<dbReference type="PROSITE" id="PS50885">
    <property type="entry name" value="HAMP"/>
    <property type="match status" value="1"/>
</dbReference>
<dbReference type="InterPro" id="IPR036890">
    <property type="entry name" value="HATPase_C_sf"/>
</dbReference>
<comment type="subcellular location">
    <subcellularLocation>
        <location evidence="2">Cell membrane</location>
    </subcellularLocation>
</comment>
<dbReference type="SMART" id="SM00387">
    <property type="entry name" value="HATPase_c"/>
    <property type="match status" value="1"/>
</dbReference>
<sequence>MGNYLLRLRPRWIRGRLTMLSVVCALLILVPMAVVMSQVISEVIADVAWQDTQQQAVLVAAAVRAGRLPPVIKPSVSGVDLVQVVSPSGHVLAASPAAGSEPMAKLIAPPGGSMEDGQTCATAEPGCLRITALRADGPQSAVVYAARRTTTLTSTTFVDSIVAAQAAVLAAAVGWIAWEVTGRILRPVEAVRSQLATITLNHLSDRIAEPEGDDEIAKLIHTLNQTLLRLERATHEQRRFVTDASHELRTPLAGLRVKLEEAQMYPQDRDVDGLLAEGLGDLDRLQAIMGDLLLLAGLESSASTVREKVDLADLTRTELGRRADRVPVLASLTEGVTVEGVSGQLTRMLTNLLDNAQRHARERVEVEVRRNRGQAVMAVCDDGPGIPEADRERIFERFTRLDTARSREHGGTGLGLAIASEVVRSHSGTIAVLDRTSGGACFEVRLPLAP</sequence>
<feature type="domain" description="HAMP" evidence="12">
    <location>
        <begin position="182"/>
        <end position="235"/>
    </location>
</feature>
<reference evidence="14" key="1">
    <citation type="journal article" date="2019" name="Int. J. Syst. Evol. Microbiol.">
        <title>The Global Catalogue of Microorganisms (GCM) 10K type strain sequencing project: providing services to taxonomists for standard genome sequencing and annotation.</title>
        <authorList>
            <consortium name="The Broad Institute Genomics Platform"/>
            <consortium name="The Broad Institute Genome Sequencing Center for Infectious Disease"/>
            <person name="Wu L."/>
            <person name="Ma J."/>
        </authorList>
    </citation>
    <scope>NUCLEOTIDE SEQUENCE [LARGE SCALE GENOMIC DNA]</scope>
    <source>
        <strain evidence="14">CCUG 53903</strain>
    </source>
</reference>
<dbReference type="InterPro" id="IPR003661">
    <property type="entry name" value="HisK_dim/P_dom"/>
</dbReference>